<evidence type="ECO:0000259" key="8">
    <source>
        <dbReference type="PROSITE" id="PS51469"/>
    </source>
</evidence>
<dbReference type="Proteomes" id="UP000515146">
    <property type="component" value="Unplaced"/>
</dbReference>
<evidence type="ECO:0000256" key="7">
    <source>
        <dbReference type="SAM" id="Phobius"/>
    </source>
</evidence>
<evidence type="ECO:0000256" key="5">
    <source>
        <dbReference type="ARBA" id="ARBA00023136"/>
    </source>
</evidence>
<keyword evidence="4" id="KW-0175">Coiled coil</keyword>
<dbReference type="RefSeq" id="XP_027204552.1">
    <property type="nucleotide sequence ID" value="XM_027348751.1"/>
</dbReference>
<keyword evidence="9" id="KW-1185">Reference proteome</keyword>
<dbReference type="KEGG" id="dpte:113798244"/>
<evidence type="ECO:0000256" key="4">
    <source>
        <dbReference type="ARBA" id="ARBA00023054"/>
    </source>
</evidence>
<name>A0A6P6YH43_DERPT</name>
<feature type="compositionally biased region" description="Acidic residues" evidence="6">
    <location>
        <begin position="127"/>
        <end position="136"/>
    </location>
</feature>
<keyword evidence="3 7" id="KW-1133">Transmembrane helix</keyword>
<feature type="transmembrane region" description="Helical" evidence="7">
    <location>
        <begin position="740"/>
        <end position="763"/>
    </location>
</feature>
<organism evidence="9 10">
    <name type="scientific">Dermatophagoides pteronyssinus</name>
    <name type="common">European house dust mite</name>
    <dbReference type="NCBI Taxonomy" id="6956"/>
    <lineage>
        <taxon>Eukaryota</taxon>
        <taxon>Metazoa</taxon>
        <taxon>Ecdysozoa</taxon>
        <taxon>Arthropoda</taxon>
        <taxon>Chelicerata</taxon>
        <taxon>Arachnida</taxon>
        <taxon>Acari</taxon>
        <taxon>Acariformes</taxon>
        <taxon>Sarcoptiformes</taxon>
        <taxon>Astigmata</taxon>
        <taxon>Psoroptidia</taxon>
        <taxon>Analgoidea</taxon>
        <taxon>Pyroglyphidae</taxon>
        <taxon>Dermatophagoidinae</taxon>
        <taxon>Dermatophagoides</taxon>
    </lineage>
</organism>
<feature type="transmembrane region" description="Helical" evidence="7">
    <location>
        <begin position="792"/>
        <end position="811"/>
    </location>
</feature>
<keyword evidence="5 7" id="KW-0472">Membrane</keyword>
<evidence type="ECO:0000313" key="10">
    <source>
        <dbReference type="RefSeq" id="XP_027204552.1"/>
    </source>
</evidence>
<evidence type="ECO:0000256" key="6">
    <source>
        <dbReference type="SAM" id="MobiDB-lite"/>
    </source>
</evidence>
<dbReference type="PANTHER" id="PTHR12911:SF8">
    <property type="entry name" value="KLAROID PROTEIN-RELATED"/>
    <property type="match status" value="1"/>
</dbReference>
<dbReference type="OrthoDB" id="342281at2759"/>
<feature type="region of interest" description="Disordered" evidence="6">
    <location>
        <begin position="303"/>
        <end position="329"/>
    </location>
</feature>
<feature type="region of interest" description="Disordered" evidence="6">
    <location>
        <begin position="109"/>
        <end position="137"/>
    </location>
</feature>
<reference evidence="10" key="1">
    <citation type="submission" date="2025-08" db="UniProtKB">
        <authorList>
            <consortium name="RefSeq"/>
        </authorList>
    </citation>
    <scope>IDENTIFICATION</scope>
    <source>
        <strain evidence="10">Airmid</strain>
    </source>
</reference>
<dbReference type="PROSITE" id="PS51469">
    <property type="entry name" value="SUN"/>
    <property type="match status" value="1"/>
</dbReference>
<feature type="region of interest" description="Disordered" evidence="6">
    <location>
        <begin position="187"/>
        <end position="216"/>
    </location>
</feature>
<evidence type="ECO:0000313" key="9">
    <source>
        <dbReference type="Proteomes" id="UP000515146"/>
    </source>
</evidence>
<evidence type="ECO:0000256" key="3">
    <source>
        <dbReference type="ARBA" id="ARBA00022989"/>
    </source>
</evidence>
<dbReference type="GO" id="GO:0034993">
    <property type="term" value="C:meiotic nuclear membrane microtubule tethering complex"/>
    <property type="evidence" value="ECO:0007669"/>
    <property type="project" value="TreeGrafter"/>
</dbReference>
<dbReference type="GO" id="GO:0043495">
    <property type="term" value="F:protein-membrane adaptor activity"/>
    <property type="evidence" value="ECO:0007669"/>
    <property type="project" value="TreeGrafter"/>
</dbReference>
<dbReference type="PANTHER" id="PTHR12911">
    <property type="entry name" value="SAD1/UNC-84-LIKE PROTEIN-RELATED"/>
    <property type="match status" value="1"/>
</dbReference>
<dbReference type="InterPro" id="IPR045119">
    <property type="entry name" value="SUN1-5"/>
</dbReference>
<comment type="subcellular location">
    <subcellularLocation>
        <location evidence="1">Membrane</location>
    </subcellularLocation>
</comment>
<feature type="domain" description="SUN" evidence="8">
    <location>
        <begin position="1028"/>
        <end position="1201"/>
    </location>
</feature>
<dbReference type="AlphaFoldDB" id="A0A6P6YH43"/>
<gene>
    <name evidence="10" type="primary">LOC113798244</name>
</gene>
<evidence type="ECO:0000256" key="2">
    <source>
        <dbReference type="ARBA" id="ARBA00022692"/>
    </source>
</evidence>
<protein>
    <submittedName>
        <fullName evidence="10">Uncharacterized protein LOC113798244 isoform X1</fullName>
    </submittedName>
</protein>
<feature type="compositionally biased region" description="Basic residues" evidence="6">
    <location>
        <begin position="109"/>
        <end position="123"/>
    </location>
</feature>
<dbReference type="Gene3D" id="2.60.120.260">
    <property type="entry name" value="Galactose-binding domain-like"/>
    <property type="match status" value="1"/>
</dbReference>
<evidence type="ECO:0000256" key="1">
    <source>
        <dbReference type="ARBA" id="ARBA00004370"/>
    </source>
</evidence>
<dbReference type="InParanoid" id="A0A6P6YH43"/>
<dbReference type="FunFam" id="2.60.120.260:FF:000009">
    <property type="entry name" value="SUN domain-containing protein 1 isoform X1"/>
    <property type="match status" value="1"/>
</dbReference>
<sequence>MNVIHDNGTKTTTTKKASWITKLDNNNNIMKITENIFDDKNFEFKIPETLPANVDDFIDEGSSLSSTTSTLNIEQSQLSSNDQSSGYYLRSKCCSNNCCKAGILLSDHHRQHRKNQKRKKSKRIAITDDDDTDTGDDSLASTSISTIHLSEFDTDNDDFIDNNNRSSTPKKQFKKIKFDSKLIEQQQREEFSSKKSKRSNIFHSQNISSSRKSSKKTIKLIDNNQIISNKNQNKNILKQQQHRKQKQNLSPIQLQLQQPDAAITDAAALSSSIAEAAATKTHPDNQQQIIVRHGHHLILDDKSDQQQQSISIDKIDESNQNRSSPSSIDCFDDQKFSLLKNKKSKRRRSIDEEIHQRYKHYLQLETDLKDQNKTDYTYAHSYSYSPLVSQRLWYNWTVPNMSRQSIRHNNHQQHRSSPNKIPELLQSDMIKRRFVDNIPISTIQPTATNTQSSLTTRRIISSSTTYQQNVGNETHFVRPRIIEYHQHQNLNDQPLHSTPLKPIQFDSGSSSLSSQQQQSIINKTITTVKGSSNIEFSDDEDDGRLINNEAHVDKDGGDGGTEDLNQTVRHTMTLRSKPIEENNGKMKSLPKQRLLKRSSTNARINDHYLGQYSEDDNGFEDDNEDEDEELTIIRRIHRFFITTVRHIPFVNSVVNDNVQPPLSSISNNHDLNETYISSSSLPSPPTTTNAYNSRFFPQNSSSRWFRRRFSNQNYYQNIDDGDDDRVMQDSSKLGFWSPSFCLRFSLGLFLILFLLPLLISYLLGSGSSYYNMLQWTTNAIDLRSSPSSSLSFFDYFSSFLIWPSFLSLNSLPKWSLFSSSPSSSSSYSPPAGESYLFDRRIFDAEISALRKELLSLKEMNQQQRQLDSASVPTVIDPQLVDRRIHELESQLTTCCSRSNISWDQIRHEIENHLAKNFDTKLSKMQQHYDEELKSQMENIRVNTIRLFDEYRNRVDMNLSSVIDQIRSELIANHQNQLKQRQQQQQQYGSSNLTPITTTADVERLIEKALAKYDADKTGEADFALESSGGWIMKTRCSESYELSWGTYKLFGMTIWRSINSPRVVIQSGVVPGECWCFAGSEGRLGIHLSARIIPTAFSYEHIPSKLSRDGHIKSAPNHLIVYGLRHEMDLDPIQLGEYYYQIPDDNGDDGENSIRPLQRFIVQNTEAAKHTFDMIELNVKSNHGHPDYTCLYRFRVHGIHPSITNE</sequence>
<proteinExistence type="predicted"/>
<accession>A0A6P6YH43</accession>
<dbReference type="InterPro" id="IPR012919">
    <property type="entry name" value="SUN_dom"/>
</dbReference>
<dbReference type="Pfam" id="PF07738">
    <property type="entry name" value="Sad1_UNC"/>
    <property type="match status" value="1"/>
</dbReference>
<keyword evidence="2 7" id="KW-0812">Transmembrane</keyword>